<dbReference type="Gene3D" id="3.30.420.10">
    <property type="entry name" value="Ribonuclease H-like superfamily/Ribonuclease H"/>
    <property type="match status" value="1"/>
</dbReference>
<name>A0A820KC90_9BILA</name>
<dbReference type="AlphaFoldDB" id="A0A820KC90"/>
<accession>A0A820KC90</accession>
<dbReference type="InterPro" id="IPR036397">
    <property type="entry name" value="RNaseH_sf"/>
</dbReference>
<comment type="caution">
    <text evidence="1">The sequence shown here is derived from an EMBL/GenBank/DDBJ whole genome shotgun (WGS) entry which is preliminary data.</text>
</comment>
<sequence length="52" mass="5731">AHNDSKAWDLKLSQIAFALRTAPSESTDNSPAFLMFGRHPRQPLDLLLPSPA</sequence>
<keyword evidence="2" id="KW-1185">Reference proteome</keyword>
<dbReference type="GO" id="GO:0003676">
    <property type="term" value="F:nucleic acid binding"/>
    <property type="evidence" value="ECO:0007669"/>
    <property type="project" value="InterPro"/>
</dbReference>
<dbReference type="Proteomes" id="UP000663866">
    <property type="component" value="Unassembled WGS sequence"/>
</dbReference>
<dbReference type="EMBL" id="CAJOBG010024864">
    <property type="protein sequence ID" value="CAF4337687.1"/>
    <property type="molecule type" value="Genomic_DNA"/>
</dbReference>
<gene>
    <name evidence="1" type="ORF">OVN521_LOCUS32514</name>
</gene>
<evidence type="ECO:0000313" key="1">
    <source>
        <dbReference type="EMBL" id="CAF4337687.1"/>
    </source>
</evidence>
<proteinExistence type="predicted"/>
<feature type="non-terminal residue" evidence="1">
    <location>
        <position position="52"/>
    </location>
</feature>
<protein>
    <submittedName>
        <fullName evidence="1">Uncharacterized protein</fullName>
    </submittedName>
</protein>
<reference evidence="1" key="1">
    <citation type="submission" date="2021-02" db="EMBL/GenBank/DDBJ databases">
        <authorList>
            <person name="Nowell W R."/>
        </authorList>
    </citation>
    <scope>NUCLEOTIDE SEQUENCE</scope>
</reference>
<feature type="non-terminal residue" evidence="1">
    <location>
        <position position="1"/>
    </location>
</feature>
<organism evidence="1 2">
    <name type="scientific">Rotaria magnacalcarata</name>
    <dbReference type="NCBI Taxonomy" id="392030"/>
    <lineage>
        <taxon>Eukaryota</taxon>
        <taxon>Metazoa</taxon>
        <taxon>Spiralia</taxon>
        <taxon>Gnathifera</taxon>
        <taxon>Rotifera</taxon>
        <taxon>Eurotatoria</taxon>
        <taxon>Bdelloidea</taxon>
        <taxon>Philodinida</taxon>
        <taxon>Philodinidae</taxon>
        <taxon>Rotaria</taxon>
    </lineage>
</organism>
<evidence type="ECO:0000313" key="2">
    <source>
        <dbReference type="Proteomes" id="UP000663866"/>
    </source>
</evidence>